<dbReference type="EMBL" id="JXQW01000057">
    <property type="protein sequence ID" value="KIP97914.1"/>
    <property type="molecule type" value="Genomic_DNA"/>
</dbReference>
<proteinExistence type="predicted"/>
<sequence length="106" mass="11509">MTPGTSQDMAALFQPEPIQWGLRGDPYLWADMAATLAGTALPATAAQLDELLQATFERLVGTRADSPTSCVFVDRYSHGGMSSGRVSLVFWQETGLPLLRTRYGES</sequence>
<name>A0A0D0KIP3_9PSED</name>
<organism evidence="1 2">
    <name type="scientific">Pseudomonas fulva</name>
    <dbReference type="NCBI Taxonomy" id="47880"/>
    <lineage>
        <taxon>Bacteria</taxon>
        <taxon>Pseudomonadati</taxon>
        <taxon>Pseudomonadota</taxon>
        <taxon>Gammaproteobacteria</taxon>
        <taxon>Pseudomonadales</taxon>
        <taxon>Pseudomonadaceae</taxon>
        <taxon>Pseudomonas</taxon>
    </lineage>
</organism>
<dbReference type="RefSeq" id="WP_156152753.1">
    <property type="nucleotide sequence ID" value="NZ_JXQW01000057.1"/>
</dbReference>
<dbReference type="AlphaFoldDB" id="A0A0D0KIP3"/>
<dbReference type="OrthoDB" id="9806181at2"/>
<dbReference type="Proteomes" id="UP000032068">
    <property type="component" value="Unassembled WGS sequence"/>
</dbReference>
<protein>
    <submittedName>
        <fullName evidence="1">Uncharacterized protein</fullName>
    </submittedName>
</protein>
<gene>
    <name evidence="1" type="ORF">RU08_17510</name>
</gene>
<accession>A0A0D0KIP3</accession>
<evidence type="ECO:0000313" key="1">
    <source>
        <dbReference type="EMBL" id="KIP97914.1"/>
    </source>
</evidence>
<reference evidence="1 2" key="1">
    <citation type="submission" date="2014-12" db="EMBL/GenBank/DDBJ databases">
        <title>16Stimator: statistical estimation of ribosomal gene copy numbers from draft genome assemblies.</title>
        <authorList>
            <person name="Perisin M.A."/>
            <person name="Vetter M."/>
            <person name="Gilbert J.A."/>
            <person name="Bergelson J."/>
        </authorList>
    </citation>
    <scope>NUCLEOTIDE SEQUENCE [LARGE SCALE GENOMIC DNA]</scope>
    <source>
        <strain evidence="1 2">MEJ086</strain>
    </source>
</reference>
<comment type="caution">
    <text evidence="1">The sequence shown here is derived from an EMBL/GenBank/DDBJ whole genome shotgun (WGS) entry which is preliminary data.</text>
</comment>
<evidence type="ECO:0000313" key="2">
    <source>
        <dbReference type="Proteomes" id="UP000032068"/>
    </source>
</evidence>